<geneLocation type="plasmid" evidence="1 2">
    <name>79K</name>
</geneLocation>
<proteinExistence type="predicted"/>
<dbReference type="AlphaFoldDB" id="A0A4P2VQW9"/>
<dbReference type="OrthoDB" id="5678964at2"/>
<evidence type="ECO:0000313" key="2">
    <source>
        <dbReference type="Proteomes" id="UP000291236"/>
    </source>
</evidence>
<dbReference type="EMBL" id="AP019369">
    <property type="protein sequence ID" value="BBH54624.1"/>
    <property type="molecule type" value="Genomic_DNA"/>
</dbReference>
<keyword evidence="2" id="KW-1185">Reference proteome</keyword>
<dbReference type="InterPro" id="IPR032675">
    <property type="entry name" value="LRR_dom_sf"/>
</dbReference>
<gene>
    <name evidence="1" type="ORF">JCM31447_30980</name>
</gene>
<dbReference type="Gene3D" id="3.80.10.10">
    <property type="entry name" value="Ribonuclease Inhibitor"/>
    <property type="match status" value="2"/>
</dbReference>
<dbReference type="RefSeq" id="WP_130612990.1">
    <property type="nucleotide sequence ID" value="NZ_AP019369.1"/>
</dbReference>
<evidence type="ECO:0000313" key="1">
    <source>
        <dbReference type="EMBL" id="BBH54624.1"/>
    </source>
</evidence>
<dbReference type="SUPFAM" id="SSF52058">
    <property type="entry name" value="L domain-like"/>
    <property type="match status" value="1"/>
</dbReference>
<accession>A0A4P2VQW9</accession>
<name>A0A4P2VQW9_FLUSA</name>
<dbReference type="Proteomes" id="UP000291236">
    <property type="component" value="Plasmid 79K"/>
</dbReference>
<dbReference type="KEGG" id="sbf:JCM31447_30980"/>
<keyword evidence="1" id="KW-0614">Plasmid</keyword>
<sequence>MRFLVPISLFLTVFSINACKINSKNDVDEKQVEVFKSKDLKISALAPKNMIYLGEKETKPKVDLNLNNDSNDIIYNDDNGLFTTTGNGGIGVEFDEKNKRIPFSGIKLDIVKKELEIEPKIVLESEGVTKTANPDSCKEIFNLDLKNSLILIKKELIKGVTICRVKITASVIEDNKLLTDSGSFEVSLNKTYAGYLKEGNKTANYVKRYASINSNNIQEVLKKMSAYLNHESTKFLNLDYDVNKIANADDNLRDLDALTGVQSIVSLSAAKTNLNNLDAVMLLSNLEHLDISETKIESDTLSYLERMPNLKSLSVRNIDIKNLNNITKYLVNLESLDISDNIKLDTSSIDSLKNLRNLKKLKFRNIGLTNNLNMLTGLNQIISIDLSNNDLSKLTENDADILSNLFDLKEINLSNTSIPNNVLNRFFENISVRNTLEVFINRNAFDRNKDSNCDNIMQESDVRSLIKLTNLKYLDLHGNSCRKSDRGVISYAGLQSTNLFSGMKSLEALNISNTIVSDLSGISKLGIKNIILNELEKNKDGTLVINYSKGINLTANACKQYLGETEKACERLGKGSEKYVEYSAGEYSWTVPANVFKVTLTGASGANGGSGGGGSGSAAPSYMGSWGVMTFSGAGGAGGSANNQPGASGGAGMKCALDLQDIRAYAPSGSNGSAATVGGLTAFGDYKFPFGVEYVSTRNGNYRIGGKGGVGGVSVTPVSEAGCIRPVNEKMVQGGISGAGGNGINGWSAPVKTVDLSVNPGELITIQVGKGGIGSQGGAGGGLIGDWRAFYQKAGESGTSGQNGEDGFLRITYEEFK</sequence>
<organism evidence="1 2">
    <name type="scientific">Fluviispira sanaruensis</name>
    <dbReference type="NCBI Taxonomy" id="2493639"/>
    <lineage>
        <taxon>Bacteria</taxon>
        <taxon>Pseudomonadati</taxon>
        <taxon>Bdellovibrionota</taxon>
        <taxon>Oligoflexia</taxon>
        <taxon>Silvanigrellales</taxon>
        <taxon>Silvanigrellaceae</taxon>
        <taxon>Fluviispira</taxon>
    </lineage>
</organism>
<reference evidence="1 2" key="1">
    <citation type="submission" date="2018-12" db="EMBL/GenBank/DDBJ databases">
        <title>Rubrispira sanarue gen. nov., sp., nov., a member of the order Silvanigrellales, isolated from a brackish lake in Hamamatsu Japan.</title>
        <authorList>
            <person name="Maejima Y."/>
            <person name="Iino T."/>
            <person name="Muraguchi Y."/>
            <person name="Fukuda K."/>
            <person name="Nojiri H."/>
            <person name="Ohkuma M."/>
            <person name="Moriuchi R."/>
            <person name="Dohra H."/>
            <person name="Kimbara K."/>
            <person name="Shintani M."/>
        </authorList>
    </citation>
    <scope>NUCLEOTIDE SEQUENCE [LARGE SCALE GENOMIC DNA]</scope>
    <source>
        <strain evidence="1 2">RF1110005</strain>
        <plasmid evidence="1 2">79K</plasmid>
    </source>
</reference>
<protein>
    <submittedName>
        <fullName evidence="1">Uncharacterized protein</fullName>
    </submittedName>
</protein>